<protein>
    <recommendedName>
        <fullName evidence="5">Protein tyrosine phosphatase</fullName>
    </recommendedName>
</protein>
<comment type="caution">
    <text evidence="3">The sequence shown here is derived from an EMBL/GenBank/DDBJ whole genome shotgun (WGS) entry which is preliminary data.</text>
</comment>
<dbReference type="InterPro" id="IPR016130">
    <property type="entry name" value="Tyr_Pase_AS"/>
</dbReference>
<dbReference type="Pfam" id="PF00102">
    <property type="entry name" value="Y_phosphatase"/>
    <property type="match status" value="1"/>
</dbReference>
<dbReference type="Gene3D" id="3.90.190.10">
    <property type="entry name" value="Protein tyrosine phosphatase superfamily"/>
    <property type="match status" value="1"/>
</dbReference>
<dbReference type="InterPro" id="IPR003595">
    <property type="entry name" value="Tyr_Pase_cat"/>
</dbReference>
<feature type="domain" description="Tyrosine-protein phosphatase" evidence="1">
    <location>
        <begin position="1"/>
        <end position="215"/>
    </location>
</feature>
<dbReference type="GO" id="GO:0009653">
    <property type="term" value="P:anatomical structure morphogenesis"/>
    <property type="evidence" value="ECO:0007669"/>
    <property type="project" value="UniProtKB-ARBA"/>
</dbReference>
<dbReference type="EMBL" id="JADYXP020000009">
    <property type="protein sequence ID" value="KAL0117381.1"/>
    <property type="molecule type" value="Genomic_DNA"/>
</dbReference>
<feature type="domain" description="Tyrosine specific protein phosphatases" evidence="2">
    <location>
        <begin position="135"/>
        <end position="206"/>
    </location>
</feature>
<keyword evidence="4" id="KW-1185">Reference proteome</keyword>
<dbReference type="InterPro" id="IPR000387">
    <property type="entry name" value="Tyr_Pase_dom"/>
</dbReference>
<dbReference type="InterPro" id="IPR029021">
    <property type="entry name" value="Prot-tyrosine_phosphatase-like"/>
</dbReference>
<proteinExistence type="predicted"/>
<dbReference type="PANTHER" id="PTHR45706:SF4">
    <property type="entry name" value="TYROSINE-PROTEIN PHOSPHATASE"/>
    <property type="match status" value="1"/>
</dbReference>
<dbReference type="PROSITE" id="PS00383">
    <property type="entry name" value="TYR_PHOSPHATASE_1"/>
    <property type="match status" value="1"/>
</dbReference>
<dbReference type="PRINTS" id="PR00700">
    <property type="entry name" value="PRTYPHPHTASE"/>
</dbReference>
<gene>
    <name evidence="3" type="ORF">PUN28_010306</name>
</gene>
<dbReference type="InterPro" id="IPR000242">
    <property type="entry name" value="PTP_cat"/>
</dbReference>
<dbReference type="PANTHER" id="PTHR45706">
    <property type="entry name" value="TYROSINE-PROTEIN PHOSPHATASE"/>
    <property type="match status" value="1"/>
</dbReference>
<dbReference type="GO" id="GO:0004725">
    <property type="term" value="F:protein tyrosine phosphatase activity"/>
    <property type="evidence" value="ECO:0007669"/>
    <property type="project" value="InterPro"/>
</dbReference>
<dbReference type="SMART" id="SM00404">
    <property type="entry name" value="PTPc_motif"/>
    <property type="match status" value="1"/>
</dbReference>
<dbReference type="SMART" id="SM00194">
    <property type="entry name" value="PTPc"/>
    <property type="match status" value="1"/>
</dbReference>
<sequence length="229" mass="25891">MGSANGDYINANYVNMEIPGSGIINRYIATQGPLSSTVADFWQMVLEAGSTLVVMLTTLVERGRAKCHQYWPAYNETLTLRNLTLTSTAENVEDTFIFREFILRDVNTGEERDITHMQYCSWPDHGVPNDWRQFTTFTERVRAARTGIVEPAVVHCSAGIGRTGVLVLMETALCLIEANQPVYPLDIVRSMRDQRAMMIQNASQYRFVCEAVHKAYSEEIAKPLPEFSR</sequence>
<evidence type="ECO:0000313" key="3">
    <source>
        <dbReference type="EMBL" id="KAL0117381.1"/>
    </source>
</evidence>
<dbReference type="Proteomes" id="UP001430953">
    <property type="component" value="Unassembled WGS sequence"/>
</dbReference>
<dbReference type="GO" id="GO:0048666">
    <property type="term" value="P:neuron development"/>
    <property type="evidence" value="ECO:0007669"/>
    <property type="project" value="UniProtKB-ARBA"/>
</dbReference>
<evidence type="ECO:0008006" key="5">
    <source>
        <dbReference type="Google" id="ProtNLM"/>
    </source>
</evidence>
<dbReference type="PROSITE" id="PS50055">
    <property type="entry name" value="TYR_PHOSPHATASE_PTP"/>
    <property type="match status" value="1"/>
</dbReference>
<dbReference type="SUPFAM" id="SSF52799">
    <property type="entry name" value="(Phosphotyrosine protein) phosphatases II"/>
    <property type="match status" value="1"/>
</dbReference>
<evidence type="ECO:0000259" key="2">
    <source>
        <dbReference type="PROSITE" id="PS50056"/>
    </source>
</evidence>
<dbReference type="AlphaFoldDB" id="A0AAW2FN46"/>
<evidence type="ECO:0000313" key="4">
    <source>
        <dbReference type="Proteomes" id="UP001430953"/>
    </source>
</evidence>
<dbReference type="CDD" id="cd14541">
    <property type="entry name" value="PTPc-N3_4"/>
    <property type="match status" value="1"/>
</dbReference>
<name>A0AAW2FN46_9HYME</name>
<reference evidence="3 4" key="1">
    <citation type="submission" date="2023-03" db="EMBL/GenBank/DDBJ databases">
        <title>High recombination rates correlate with genetic variation in Cardiocondyla obscurior ants.</title>
        <authorList>
            <person name="Errbii M."/>
        </authorList>
    </citation>
    <scope>NUCLEOTIDE SEQUENCE [LARGE SCALE GENOMIC DNA]</scope>
    <source>
        <strain evidence="3">Alpha-2009</strain>
        <tissue evidence="3">Whole body</tissue>
    </source>
</reference>
<evidence type="ECO:0000259" key="1">
    <source>
        <dbReference type="PROSITE" id="PS50055"/>
    </source>
</evidence>
<organism evidence="3 4">
    <name type="scientific">Cardiocondyla obscurior</name>
    <dbReference type="NCBI Taxonomy" id="286306"/>
    <lineage>
        <taxon>Eukaryota</taxon>
        <taxon>Metazoa</taxon>
        <taxon>Ecdysozoa</taxon>
        <taxon>Arthropoda</taxon>
        <taxon>Hexapoda</taxon>
        <taxon>Insecta</taxon>
        <taxon>Pterygota</taxon>
        <taxon>Neoptera</taxon>
        <taxon>Endopterygota</taxon>
        <taxon>Hymenoptera</taxon>
        <taxon>Apocrita</taxon>
        <taxon>Aculeata</taxon>
        <taxon>Formicoidea</taxon>
        <taxon>Formicidae</taxon>
        <taxon>Myrmicinae</taxon>
        <taxon>Cardiocondyla</taxon>
    </lineage>
</organism>
<accession>A0AAW2FN46</accession>
<dbReference type="PROSITE" id="PS50056">
    <property type="entry name" value="TYR_PHOSPHATASE_2"/>
    <property type="match status" value="1"/>
</dbReference>